<dbReference type="Proteomes" id="UP001220610">
    <property type="component" value="Chromosome"/>
</dbReference>
<evidence type="ECO:0000313" key="3">
    <source>
        <dbReference type="Proteomes" id="UP001220610"/>
    </source>
</evidence>
<keyword evidence="1" id="KW-0732">Signal</keyword>
<feature type="signal peptide" evidence="1">
    <location>
        <begin position="1"/>
        <end position="23"/>
    </location>
</feature>
<organism evidence="2 3">
    <name type="scientific">Candidatus Pseudobacter hemicellulosilyticus</name>
    <dbReference type="NCBI Taxonomy" id="3121375"/>
    <lineage>
        <taxon>Bacteria</taxon>
        <taxon>Pseudomonadati</taxon>
        <taxon>Bacteroidota</taxon>
        <taxon>Chitinophagia</taxon>
        <taxon>Chitinophagales</taxon>
        <taxon>Chitinophagaceae</taxon>
        <taxon>Pseudobacter</taxon>
    </lineage>
</organism>
<evidence type="ECO:0000256" key="1">
    <source>
        <dbReference type="SAM" id="SignalP"/>
    </source>
</evidence>
<proteinExistence type="predicted"/>
<feature type="chain" id="PRO_5042463658" evidence="1">
    <location>
        <begin position="24"/>
        <end position="127"/>
    </location>
</feature>
<accession>A0AAJ5WV78</accession>
<dbReference type="AlphaFoldDB" id="A0AAJ5WV78"/>
<name>A0AAJ5WV78_9BACT</name>
<protein>
    <submittedName>
        <fullName evidence="2">Uncharacterized protein</fullName>
    </submittedName>
</protein>
<dbReference type="EMBL" id="CP119311">
    <property type="protein sequence ID" value="WEK37193.1"/>
    <property type="molecule type" value="Genomic_DNA"/>
</dbReference>
<evidence type="ECO:0000313" key="2">
    <source>
        <dbReference type="EMBL" id="WEK37193.1"/>
    </source>
</evidence>
<sequence length="127" mass="14469">MRRVLFLVCLIVLFCKGAGQAYAGNAGPHRANETAFKHWDQANSKQQGNPGFNNIVYQPKDCLLCEELDEEGAEPKVPPRKFPSTSRYRLAVSPVLLLHDPSDWLKDQRLFNNQLACKYIIQRALRI</sequence>
<reference evidence="2" key="1">
    <citation type="submission" date="2023-03" db="EMBL/GenBank/DDBJ databases">
        <title>Andean soil-derived lignocellulolytic bacterial consortium as a source of novel taxa and putative plastic-active enzymes.</title>
        <authorList>
            <person name="Diaz-Garcia L."/>
            <person name="Chuvochina M."/>
            <person name="Feuerriegel G."/>
            <person name="Bunk B."/>
            <person name="Sproer C."/>
            <person name="Streit W.R."/>
            <person name="Rodriguez L.M."/>
            <person name="Overmann J."/>
            <person name="Jimenez D.J."/>
        </authorList>
    </citation>
    <scope>NUCLEOTIDE SEQUENCE</scope>
    <source>
        <strain evidence="2">MAG 7</strain>
    </source>
</reference>
<gene>
    <name evidence="2" type="ORF">P0Y53_06745</name>
</gene>